<evidence type="ECO:0000256" key="1">
    <source>
        <dbReference type="PROSITE-ProRule" id="PRU00042"/>
    </source>
</evidence>
<organism evidence="4 5">
    <name type="scientific">Allacma fusca</name>
    <dbReference type="NCBI Taxonomy" id="39272"/>
    <lineage>
        <taxon>Eukaryota</taxon>
        <taxon>Metazoa</taxon>
        <taxon>Ecdysozoa</taxon>
        <taxon>Arthropoda</taxon>
        <taxon>Hexapoda</taxon>
        <taxon>Collembola</taxon>
        <taxon>Symphypleona</taxon>
        <taxon>Sminthuridae</taxon>
        <taxon>Allacma</taxon>
    </lineage>
</organism>
<dbReference type="EMBL" id="CAJVCH010026088">
    <property type="protein sequence ID" value="CAG7699899.1"/>
    <property type="molecule type" value="Genomic_DNA"/>
</dbReference>
<feature type="compositionally biased region" description="Polar residues" evidence="2">
    <location>
        <begin position="177"/>
        <end position="189"/>
    </location>
</feature>
<feature type="compositionally biased region" description="Basic residues" evidence="2">
    <location>
        <begin position="423"/>
        <end position="434"/>
    </location>
</feature>
<keyword evidence="1" id="KW-0479">Metal-binding</keyword>
<feature type="compositionally biased region" description="Low complexity" evidence="2">
    <location>
        <begin position="1"/>
        <end position="45"/>
    </location>
</feature>
<feature type="region of interest" description="Disordered" evidence="2">
    <location>
        <begin position="1"/>
        <end position="59"/>
    </location>
</feature>
<evidence type="ECO:0000256" key="2">
    <source>
        <dbReference type="SAM" id="MobiDB-lite"/>
    </source>
</evidence>
<evidence type="ECO:0000259" key="3">
    <source>
        <dbReference type="PROSITE" id="PS50157"/>
    </source>
</evidence>
<feature type="domain" description="C2H2-type" evidence="3">
    <location>
        <begin position="352"/>
        <end position="382"/>
    </location>
</feature>
<accession>A0A8J2JBE2</accession>
<dbReference type="Proteomes" id="UP000708208">
    <property type="component" value="Unassembled WGS sequence"/>
</dbReference>
<proteinExistence type="predicted"/>
<gene>
    <name evidence="4" type="ORF">AFUS01_LOCUS4201</name>
</gene>
<feature type="region of interest" description="Disordered" evidence="2">
    <location>
        <begin position="423"/>
        <end position="472"/>
    </location>
</feature>
<sequence>APRSRTTTPASTPTSVAPRSRTTTPASTPTSVAPRSKTTTPSVTPWTPPSETRRISPQMPRGYSRDLVFNKLEDIIARYSTEERPLKLETLLGFGVVSKALRDALIQSDKVTETHDQCRRRHVQNEDDGSDEIDYEQPSPPIESDLDRSMRIYPVDYVDHREGVNNMPSDHEDEVYTSASDSESTSGDNNALAETYTSTEETEETEVVETAADRCERITGGKRSFQGIKNALNTMLYTAANDIIEKQGRVLTMDNLIDSFEMAFMASTNRTRPVNEIAPREHLFNDAARLTEMYHSTEEARESNKTFKSYLPLDHPHKFNDMYCALCLKLFTNKTAWNHHFVEQHVNRAVRFECLLPDCKRKFQAKWRIQVHLEKDHDGAELVVEPGETRPPSKVWALRAVKTVHDLNDMVINKVPVPSQLRHKVVRGMKRKAKTPPPEPVRMETDDEPQPSTSAGGKRRGKVTLPTKKRKK</sequence>
<feature type="compositionally biased region" description="Acidic residues" evidence="2">
    <location>
        <begin position="126"/>
        <end position="135"/>
    </location>
</feature>
<dbReference type="InterPro" id="IPR013087">
    <property type="entry name" value="Znf_C2H2_type"/>
</dbReference>
<keyword evidence="1" id="KW-0862">Zinc</keyword>
<keyword evidence="1" id="KW-0863">Zinc-finger</keyword>
<dbReference type="OrthoDB" id="7959595at2759"/>
<protein>
    <recommendedName>
        <fullName evidence="3">C2H2-type domain-containing protein</fullName>
    </recommendedName>
</protein>
<dbReference type="GO" id="GO:0008270">
    <property type="term" value="F:zinc ion binding"/>
    <property type="evidence" value="ECO:0007669"/>
    <property type="project" value="UniProtKB-KW"/>
</dbReference>
<comment type="caution">
    <text evidence="4">The sequence shown here is derived from an EMBL/GenBank/DDBJ whole genome shotgun (WGS) entry which is preliminary data.</text>
</comment>
<dbReference type="PROSITE" id="PS00028">
    <property type="entry name" value="ZINC_FINGER_C2H2_1"/>
    <property type="match status" value="2"/>
</dbReference>
<feature type="compositionally biased region" description="Basic residues" evidence="2">
    <location>
        <begin position="457"/>
        <end position="472"/>
    </location>
</feature>
<evidence type="ECO:0000313" key="4">
    <source>
        <dbReference type="EMBL" id="CAG7699899.1"/>
    </source>
</evidence>
<dbReference type="SMART" id="SM00355">
    <property type="entry name" value="ZnF_C2H2"/>
    <property type="match status" value="2"/>
</dbReference>
<keyword evidence="5" id="KW-1185">Reference proteome</keyword>
<dbReference type="AlphaFoldDB" id="A0A8J2JBE2"/>
<evidence type="ECO:0000313" key="5">
    <source>
        <dbReference type="Proteomes" id="UP000708208"/>
    </source>
</evidence>
<feature type="region of interest" description="Disordered" evidence="2">
    <location>
        <begin position="163"/>
        <end position="202"/>
    </location>
</feature>
<name>A0A8J2JBE2_9HEXA</name>
<feature type="region of interest" description="Disordered" evidence="2">
    <location>
        <begin position="116"/>
        <end position="146"/>
    </location>
</feature>
<feature type="non-terminal residue" evidence="4">
    <location>
        <position position="1"/>
    </location>
</feature>
<reference evidence="4" key="1">
    <citation type="submission" date="2021-06" db="EMBL/GenBank/DDBJ databases">
        <authorList>
            <person name="Hodson N. C."/>
            <person name="Mongue J. A."/>
            <person name="Jaron S. K."/>
        </authorList>
    </citation>
    <scope>NUCLEOTIDE SEQUENCE</scope>
</reference>
<dbReference type="PROSITE" id="PS50157">
    <property type="entry name" value="ZINC_FINGER_C2H2_2"/>
    <property type="match status" value="1"/>
</dbReference>